<feature type="transmembrane region" description="Helical" evidence="3">
    <location>
        <begin position="61"/>
        <end position="81"/>
    </location>
</feature>
<keyword evidence="3" id="KW-0812">Transmembrane</keyword>
<dbReference type="SUPFAM" id="SSF53649">
    <property type="entry name" value="Alkaline phosphatase-like"/>
    <property type="match status" value="1"/>
</dbReference>
<feature type="transmembrane region" description="Helical" evidence="3">
    <location>
        <begin position="6"/>
        <end position="23"/>
    </location>
</feature>
<gene>
    <name evidence="5" type="ORF">AB0K40_11120</name>
</gene>
<comment type="similarity">
    <text evidence="1">Belongs to the sulfatase family.</text>
</comment>
<evidence type="ECO:0000259" key="4">
    <source>
        <dbReference type="Pfam" id="PF00884"/>
    </source>
</evidence>
<organism evidence="5 6">
    <name type="scientific">Nonomuraea bangladeshensis</name>
    <dbReference type="NCBI Taxonomy" id="404385"/>
    <lineage>
        <taxon>Bacteria</taxon>
        <taxon>Bacillati</taxon>
        <taxon>Actinomycetota</taxon>
        <taxon>Actinomycetes</taxon>
        <taxon>Streptosporangiales</taxon>
        <taxon>Streptosporangiaceae</taxon>
        <taxon>Nonomuraea</taxon>
    </lineage>
</organism>
<name>A0ABV3H0J0_9ACTN</name>
<keyword evidence="3" id="KW-1133">Transmembrane helix</keyword>
<evidence type="ECO:0000256" key="1">
    <source>
        <dbReference type="ARBA" id="ARBA00008779"/>
    </source>
</evidence>
<dbReference type="PANTHER" id="PTHR42693">
    <property type="entry name" value="ARYLSULFATASE FAMILY MEMBER"/>
    <property type="match status" value="1"/>
</dbReference>
<keyword evidence="6" id="KW-1185">Reference proteome</keyword>
<dbReference type="InterPro" id="IPR000917">
    <property type="entry name" value="Sulfatase_N"/>
</dbReference>
<dbReference type="InterPro" id="IPR017850">
    <property type="entry name" value="Alkaline_phosphatase_core_sf"/>
</dbReference>
<dbReference type="Proteomes" id="UP001552427">
    <property type="component" value="Unassembled WGS sequence"/>
</dbReference>
<dbReference type="EMBL" id="JBFARM010000003">
    <property type="protein sequence ID" value="MEV4286042.1"/>
    <property type="molecule type" value="Genomic_DNA"/>
</dbReference>
<feature type="region of interest" description="Disordered" evidence="2">
    <location>
        <begin position="575"/>
        <end position="596"/>
    </location>
</feature>
<dbReference type="PANTHER" id="PTHR42693:SF33">
    <property type="entry name" value="ARYLSULFATASE"/>
    <property type="match status" value="1"/>
</dbReference>
<keyword evidence="3" id="KW-0472">Membrane</keyword>
<proteinExistence type="inferred from homology"/>
<feature type="domain" description="Sulfatase N-terminal" evidence="4">
    <location>
        <begin position="261"/>
        <end position="518"/>
    </location>
</feature>
<dbReference type="InterPro" id="IPR050738">
    <property type="entry name" value="Sulfatase"/>
</dbReference>
<evidence type="ECO:0000313" key="6">
    <source>
        <dbReference type="Proteomes" id="UP001552427"/>
    </source>
</evidence>
<dbReference type="RefSeq" id="WP_364447582.1">
    <property type="nucleotide sequence ID" value="NZ_JBFARM010000003.1"/>
</dbReference>
<comment type="caution">
    <text evidence="5">The sequence shown here is derived from an EMBL/GenBank/DDBJ whole genome shotgun (WGS) entry which is preliminary data.</text>
</comment>
<evidence type="ECO:0000256" key="3">
    <source>
        <dbReference type="SAM" id="Phobius"/>
    </source>
</evidence>
<feature type="compositionally biased region" description="Basic and acidic residues" evidence="2">
    <location>
        <begin position="575"/>
        <end position="590"/>
    </location>
</feature>
<dbReference type="Gene3D" id="3.40.720.10">
    <property type="entry name" value="Alkaline Phosphatase, subunit A"/>
    <property type="match status" value="1"/>
</dbReference>
<protein>
    <submittedName>
        <fullName evidence="5">Sulfatase-like hydrolase/transferase</fullName>
    </submittedName>
</protein>
<sequence>MGTLAIVHDAAVAFVILAASRAVKFAGQATARPALGDALWAAALAAGAALAELAGGPAGRAVASAVVLAVLVTVWIGAAIWRVFTVEVGRLAFDGMAQSRSFREPAEVDWVRDWTLAFYRDNPGFALLPLLAIGWLAVPFLPLHVQGAARIAVVVALVVWLAMTSARTRASCWLGCALAAALAPAAPTPPPQWWHLATVLALLPAGRLLRRRGLLRGSIAGDCLLPRPWPAPPRTRSPAVTAWQARPPRRSPYAGALRGHDVLLITLESVGRDHLARFTPDGARTPFLDALYAHAVVSPRHVAPSPLTTNAHVLLAHARYRADGESQVHRLNAAGYRTAYLTSARTSYYGLSDILAGAGYQTLVDRSRLGGHITDRELPEAGADALLADLPAGRAPLFLHVHTTDTHVPYRVRDPRFRRRGDGRRDRFLDALEEADDNLRRLHEALMDRGVLRDPLIVITADHGESFGHLGYHFHATAVTAEQTLVPLAIAHPALPAAQISWSSHLDVLPTILDLTGVAAAPSHGESLFHHDRPQRLALWVGHPMRRSTSCYGLIDGERKLMIDLVTERCFESDWEDRSPRPLHGPERRHAAQSATTALRRLGLD</sequence>
<evidence type="ECO:0000313" key="5">
    <source>
        <dbReference type="EMBL" id="MEV4286042.1"/>
    </source>
</evidence>
<dbReference type="Pfam" id="PF00884">
    <property type="entry name" value="Sulfatase"/>
    <property type="match status" value="1"/>
</dbReference>
<feature type="transmembrane region" description="Helical" evidence="3">
    <location>
        <begin position="35"/>
        <end position="55"/>
    </location>
</feature>
<accession>A0ABV3H0J0</accession>
<feature type="transmembrane region" description="Helical" evidence="3">
    <location>
        <begin position="147"/>
        <end position="163"/>
    </location>
</feature>
<reference evidence="5 6" key="1">
    <citation type="submission" date="2024-06" db="EMBL/GenBank/DDBJ databases">
        <title>The Natural Products Discovery Center: Release of the First 8490 Sequenced Strains for Exploring Actinobacteria Biosynthetic Diversity.</title>
        <authorList>
            <person name="Kalkreuter E."/>
            <person name="Kautsar S.A."/>
            <person name="Yang D."/>
            <person name="Bader C.D."/>
            <person name="Teijaro C.N."/>
            <person name="Fluegel L."/>
            <person name="Davis C.M."/>
            <person name="Simpson J.R."/>
            <person name="Lauterbach L."/>
            <person name="Steele A.D."/>
            <person name="Gui C."/>
            <person name="Meng S."/>
            <person name="Li G."/>
            <person name="Viehrig K."/>
            <person name="Ye F."/>
            <person name="Su P."/>
            <person name="Kiefer A.F."/>
            <person name="Nichols A."/>
            <person name="Cepeda A.J."/>
            <person name="Yan W."/>
            <person name="Fan B."/>
            <person name="Jiang Y."/>
            <person name="Adhikari A."/>
            <person name="Zheng C.-J."/>
            <person name="Schuster L."/>
            <person name="Cowan T.M."/>
            <person name="Smanski M.J."/>
            <person name="Chevrette M.G."/>
            <person name="De Carvalho L.P.S."/>
            <person name="Shen B."/>
        </authorList>
    </citation>
    <scope>NUCLEOTIDE SEQUENCE [LARGE SCALE GENOMIC DNA]</scope>
    <source>
        <strain evidence="5 6">NPDC049574</strain>
    </source>
</reference>
<evidence type="ECO:0000256" key="2">
    <source>
        <dbReference type="SAM" id="MobiDB-lite"/>
    </source>
</evidence>
<feature type="transmembrane region" description="Helical" evidence="3">
    <location>
        <begin position="124"/>
        <end position="141"/>
    </location>
</feature>